<keyword evidence="2" id="KW-1003">Cell membrane</keyword>
<dbReference type="InterPro" id="IPR050093">
    <property type="entry name" value="ABC_SmlMolc_Importer"/>
</dbReference>
<evidence type="ECO:0000256" key="4">
    <source>
        <dbReference type="ARBA" id="ARBA00022741"/>
    </source>
</evidence>
<dbReference type="InterPro" id="IPR027417">
    <property type="entry name" value="P-loop_NTPase"/>
</dbReference>
<dbReference type="NCBIfam" id="TIGR03265">
    <property type="entry name" value="PhnT2"/>
    <property type="match status" value="1"/>
</dbReference>
<sequence>MNAPAARAFGVERSAGAGAASAMPSTTAATPAAAGHLRLEGIHKRFGAFTALEEIDLAIGRGEFVCFLGPSGCGKTTLLRIIAGLEAQTRGRLWQGGREISQLPPAQRDYGIVFQSYALFPNLSVADNVAYGLANRRQPRAAIQARVEELLQLVGLPGSGGKYPAQMSGGQQQRVALARALATSPDLLLLDEPLSALDAIVRVHLRKELRALQRRLGVTTIMVTHDQEEALTLADRIVVMNHGVIEQVGTPLQIYREPASPFVADFVGKANRLRAVAEGDRWFRCGSLRLRCAEGHGAEGLAAGSEAWLYLRPEDRIIERLSSGQPGLCAGTVQRLEFLGGTCLAELDVEGLPGQPLQLQFSLNQMDEFGVQEGRRLEFALREDRLRAFALPRQH</sequence>
<keyword evidence="5 9" id="KW-0067">ATP-binding</keyword>
<dbReference type="GO" id="GO:0015697">
    <property type="term" value="P:quaternary ammonium group transport"/>
    <property type="evidence" value="ECO:0007669"/>
    <property type="project" value="UniProtKB-ARBA"/>
</dbReference>
<dbReference type="EMBL" id="FONX01000015">
    <property type="protein sequence ID" value="SFF17399.1"/>
    <property type="molecule type" value="Genomic_DNA"/>
</dbReference>
<reference evidence="10" key="1">
    <citation type="submission" date="2016-10" db="EMBL/GenBank/DDBJ databases">
        <authorList>
            <person name="Varghese N."/>
            <person name="Submissions S."/>
        </authorList>
    </citation>
    <scope>NUCLEOTIDE SEQUENCE [LARGE SCALE GENOMIC DNA]</scope>
    <source>
        <strain evidence="10">DSM 27981</strain>
    </source>
</reference>
<evidence type="ECO:0000313" key="10">
    <source>
        <dbReference type="Proteomes" id="UP000199119"/>
    </source>
</evidence>
<organism evidence="9 10">
    <name type="scientific">Paracidovorax wautersii</name>
    <dbReference type="NCBI Taxonomy" id="1177982"/>
    <lineage>
        <taxon>Bacteria</taxon>
        <taxon>Pseudomonadati</taxon>
        <taxon>Pseudomonadota</taxon>
        <taxon>Betaproteobacteria</taxon>
        <taxon>Burkholderiales</taxon>
        <taxon>Comamonadaceae</taxon>
        <taxon>Paracidovorax</taxon>
    </lineage>
</organism>
<dbReference type="Proteomes" id="UP000199119">
    <property type="component" value="Unassembled WGS sequence"/>
</dbReference>
<evidence type="ECO:0000256" key="1">
    <source>
        <dbReference type="ARBA" id="ARBA00022448"/>
    </source>
</evidence>
<dbReference type="Gene3D" id="3.40.50.300">
    <property type="entry name" value="P-loop containing nucleotide triphosphate hydrolases"/>
    <property type="match status" value="1"/>
</dbReference>
<keyword evidence="10" id="KW-1185">Reference proteome</keyword>
<dbReference type="FunFam" id="3.40.50.300:FF:000425">
    <property type="entry name" value="Probable ABC transporter, ATP-binding subunit"/>
    <property type="match status" value="1"/>
</dbReference>
<keyword evidence="4" id="KW-0547">Nucleotide-binding</keyword>
<keyword evidence="3" id="KW-0997">Cell inner membrane</keyword>
<dbReference type="GO" id="GO:0016887">
    <property type="term" value="F:ATP hydrolysis activity"/>
    <property type="evidence" value="ECO:0007669"/>
    <property type="project" value="InterPro"/>
</dbReference>
<proteinExistence type="predicted"/>
<dbReference type="InterPro" id="IPR008995">
    <property type="entry name" value="Mo/tungstate-bd_C_term_dom"/>
</dbReference>
<feature type="domain" description="ABC transporter" evidence="8">
    <location>
        <begin position="37"/>
        <end position="267"/>
    </location>
</feature>
<dbReference type="InterPro" id="IPR003593">
    <property type="entry name" value="AAA+_ATPase"/>
</dbReference>
<keyword evidence="1" id="KW-0813">Transport</keyword>
<dbReference type="PROSITE" id="PS00211">
    <property type="entry name" value="ABC_TRANSPORTER_1"/>
    <property type="match status" value="1"/>
</dbReference>
<dbReference type="PANTHER" id="PTHR42781">
    <property type="entry name" value="SPERMIDINE/PUTRESCINE IMPORT ATP-BINDING PROTEIN POTA"/>
    <property type="match status" value="1"/>
</dbReference>
<gene>
    <name evidence="9" type="ORF">SAMN04489711_11570</name>
</gene>
<evidence type="ECO:0000259" key="8">
    <source>
        <dbReference type="PROSITE" id="PS50893"/>
    </source>
</evidence>
<keyword evidence="7" id="KW-0472">Membrane</keyword>
<dbReference type="InterPro" id="IPR017666">
    <property type="entry name" value="AminoethylPonate_ABC_PhnT2"/>
</dbReference>
<dbReference type="AlphaFoldDB" id="A0A1I2GK35"/>
<evidence type="ECO:0000256" key="6">
    <source>
        <dbReference type="ARBA" id="ARBA00022967"/>
    </source>
</evidence>
<dbReference type="STRING" id="1177982.SAMN04489711_11570"/>
<dbReference type="Pfam" id="PF00005">
    <property type="entry name" value="ABC_tran"/>
    <property type="match status" value="1"/>
</dbReference>
<evidence type="ECO:0000313" key="9">
    <source>
        <dbReference type="EMBL" id="SFF17399.1"/>
    </source>
</evidence>
<dbReference type="PROSITE" id="PS50893">
    <property type="entry name" value="ABC_TRANSPORTER_2"/>
    <property type="match status" value="1"/>
</dbReference>
<evidence type="ECO:0000256" key="2">
    <source>
        <dbReference type="ARBA" id="ARBA00022475"/>
    </source>
</evidence>
<name>A0A1I2GK35_9BURK</name>
<dbReference type="SUPFAM" id="SSF50331">
    <property type="entry name" value="MOP-like"/>
    <property type="match status" value="1"/>
</dbReference>
<dbReference type="InterPro" id="IPR003439">
    <property type="entry name" value="ABC_transporter-like_ATP-bd"/>
</dbReference>
<dbReference type="InterPro" id="IPR017871">
    <property type="entry name" value="ABC_transporter-like_CS"/>
</dbReference>
<dbReference type="PANTHER" id="PTHR42781:SF5">
    <property type="entry name" value="PUTRESCINE TRANSPORT ATP-BINDING PROTEIN POTG"/>
    <property type="match status" value="1"/>
</dbReference>
<evidence type="ECO:0000256" key="3">
    <source>
        <dbReference type="ARBA" id="ARBA00022519"/>
    </source>
</evidence>
<protein>
    <submittedName>
        <fullName evidence="9">Iron(III) transport system ATP-binding protein</fullName>
    </submittedName>
</protein>
<dbReference type="SMART" id="SM00382">
    <property type="entry name" value="AAA"/>
    <property type="match status" value="1"/>
</dbReference>
<evidence type="ECO:0000256" key="7">
    <source>
        <dbReference type="ARBA" id="ARBA00023136"/>
    </source>
</evidence>
<dbReference type="GO" id="GO:0005524">
    <property type="term" value="F:ATP binding"/>
    <property type="evidence" value="ECO:0007669"/>
    <property type="project" value="UniProtKB-KW"/>
</dbReference>
<accession>A0A1I2GK35</accession>
<evidence type="ECO:0000256" key="5">
    <source>
        <dbReference type="ARBA" id="ARBA00022840"/>
    </source>
</evidence>
<dbReference type="SUPFAM" id="SSF52540">
    <property type="entry name" value="P-loop containing nucleoside triphosphate hydrolases"/>
    <property type="match status" value="1"/>
</dbReference>
<keyword evidence="6" id="KW-1278">Translocase</keyword>